<evidence type="ECO:0000259" key="1">
    <source>
        <dbReference type="Pfam" id="PF04965"/>
    </source>
</evidence>
<dbReference type="AlphaFoldDB" id="A0A1K0J181"/>
<accession>A0A1K0J181</accession>
<sequence length="120" mass="13193">MTYTGMNASTGRALSDLEHIRQSWRDILTTPIGLRLMRRDYGSYVPELIDQPLNGVTRLRVMSAAVSALVRWEPRTRITAARLESDADGSLWVDVDGERIDGPRAGATGTLTIPLRGPTA</sequence>
<name>A0A1K0J181_CUPNE</name>
<gene>
    <name evidence="2" type="primary">W</name>
    <name evidence="2" type="ORF">CNECB9_5260026</name>
</gene>
<dbReference type="Gene3D" id="3.10.450.40">
    <property type="match status" value="1"/>
</dbReference>
<proteinExistence type="predicted"/>
<feature type="domain" description="IraD/Gp25-like" evidence="1">
    <location>
        <begin position="16"/>
        <end position="98"/>
    </location>
</feature>
<reference evidence="2" key="1">
    <citation type="submission" date="2016-09" db="EMBL/GenBank/DDBJ databases">
        <authorList>
            <person name="Capua I."/>
            <person name="De Benedictis P."/>
            <person name="Joannis T."/>
            <person name="Lombin L.H."/>
            <person name="Cattoli G."/>
        </authorList>
    </citation>
    <scope>NUCLEOTIDE SEQUENCE</scope>
    <source>
        <strain evidence="2">B9</strain>
    </source>
</reference>
<dbReference type="EMBL" id="FMSH01000475">
    <property type="protein sequence ID" value="SCU94308.1"/>
    <property type="molecule type" value="Genomic_DNA"/>
</dbReference>
<dbReference type="Pfam" id="PF04965">
    <property type="entry name" value="GPW_gp25"/>
    <property type="match status" value="1"/>
</dbReference>
<dbReference type="InterPro" id="IPR007048">
    <property type="entry name" value="IraD/Gp25-like"/>
</dbReference>
<dbReference type="RefSeq" id="WP_340529459.1">
    <property type="nucleotide sequence ID" value="NZ_FMSH01000475.1"/>
</dbReference>
<evidence type="ECO:0000313" key="2">
    <source>
        <dbReference type="EMBL" id="SCU94308.1"/>
    </source>
</evidence>
<organism evidence="2">
    <name type="scientific">Cupriavidus necator</name>
    <name type="common">Alcaligenes eutrophus</name>
    <name type="synonym">Ralstonia eutropha</name>
    <dbReference type="NCBI Taxonomy" id="106590"/>
    <lineage>
        <taxon>Bacteria</taxon>
        <taxon>Pseudomonadati</taxon>
        <taxon>Pseudomonadota</taxon>
        <taxon>Betaproteobacteria</taxon>
        <taxon>Burkholderiales</taxon>
        <taxon>Burkholderiaceae</taxon>
        <taxon>Cupriavidus</taxon>
    </lineage>
</organism>
<dbReference type="SUPFAM" id="SSF160719">
    <property type="entry name" value="gpW/gp25-like"/>
    <property type="match status" value="1"/>
</dbReference>
<protein>
    <submittedName>
        <fullName evidence="2">Baseplate assembly protein W</fullName>
    </submittedName>
</protein>